<feature type="compositionally biased region" description="Acidic residues" evidence="2">
    <location>
        <begin position="73"/>
        <end position="82"/>
    </location>
</feature>
<feature type="compositionally biased region" description="Basic and acidic residues" evidence="2">
    <location>
        <begin position="170"/>
        <end position="181"/>
    </location>
</feature>
<feature type="region of interest" description="Disordered" evidence="2">
    <location>
        <begin position="299"/>
        <end position="320"/>
    </location>
</feature>
<feature type="compositionally biased region" description="Low complexity" evidence="2">
    <location>
        <begin position="116"/>
        <end position="127"/>
    </location>
</feature>
<proteinExistence type="predicted"/>
<dbReference type="EMBL" id="KI913974">
    <property type="protein sequence ID" value="ETV97057.1"/>
    <property type="molecule type" value="Genomic_DNA"/>
</dbReference>
<feature type="coiled-coil region" evidence="1">
    <location>
        <begin position="321"/>
        <end position="348"/>
    </location>
</feature>
<feature type="compositionally biased region" description="Polar residues" evidence="2">
    <location>
        <begin position="128"/>
        <end position="145"/>
    </location>
</feature>
<feature type="compositionally biased region" description="Basic residues" evidence="2">
    <location>
        <begin position="299"/>
        <end position="312"/>
    </location>
</feature>
<evidence type="ECO:0000256" key="2">
    <source>
        <dbReference type="SAM" id="MobiDB-lite"/>
    </source>
</evidence>
<evidence type="ECO:0000313" key="3">
    <source>
        <dbReference type="EMBL" id="ETV97057.1"/>
    </source>
</evidence>
<gene>
    <name evidence="3" type="ORF">H310_09883</name>
</gene>
<dbReference type="RefSeq" id="XP_008874303.1">
    <property type="nucleotide sequence ID" value="XM_008876081.1"/>
</dbReference>
<feature type="compositionally biased region" description="Low complexity" evidence="2">
    <location>
        <begin position="390"/>
        <end position="424"/>
    </location>
</feature>
<organism evidence="3">
    <name type="scientific">Aphanomyces invadans</name>
    <dbReference type="NCBI Taxonomy" id="157072"/>
    <lineage>
        <taxon>Eukaryota</taxon>
        <taxon>Sar</taxon>
        <taxon>Stramenopiles</taxon>
        <taxon>Oomycota</taxon>
        <taxon>Saprolegniomycetes</taxon>
        <taxon>Saprolegniales</taxon>
        <taxon>Verrucalvaceae</taxon>
        <taxon>Aphanomyces</taxon>
    </lineage>
</organism>
<keyword evidence="1" id="KW-0175">Coiled coil</keyword>
<dbReference type="VEuPathDB" id="FungiDB:H310_09883"/>
<dbReference type="OrthoDB" id="77843at2759"/>
<evidence type="ECO:0000256" key="1">
    <source>
        <dbReference type="SAM" id="Coils"/>
    </source>
</evidence>
<dbReference type="GeneID" id="20086933"/>
<accession>A0A024TUP7</accession>
<feature type="region of interest" description="Disordered" evidence="2">
    <location>
        <begin position="64"/>
        <end position="206"/>
    </location>
</feature>
<name>A0A024TUP7_9STRA</name>
<sequence length="449" mass="49660">MSDHDARPKAKKDQRYRCSLCHKSGQTIGYNAVHCHWDRIHKDHGHPSSRTFRELHIEVAAPGVIVDGGHDDPENDTEDEDGGTERTNPAPADDATPVRTKAPVVRKKREKKRGINELLNEPSNNSSATTAAPMQQTTDTSSNSRHSAHNDQEAHHPRGTSPRQSPHPHQHQDAWAREMEHRRRFAVTQSSHHHQTFHPPLQPALSNGHSSIGTVHSLPPPYAHHPMYQHPPTRHHSDNEQYHHEDERLRGVAAAALAQASSSSAYAEPMPDPLDPRHMKRETPGMKGLLNDDTHRHQHLVQHAHQHHHHPPYHSAETVHASQWEHALERLGQRLVRAEETIMLLTHRCNQLSDANQHLGQLLSGVDANLSNLNGIVNDVVMRSRPPPSAAATPDTATTPPVSPATTGAPAAAAVTLAGLNVPSPSQPPPQSQQSPAKSALDDRPHYRD</sequence>
<feature type="region of interest" description="Disordered" evidence="2">
    <location>
        <begin position="220"/>
        <end position="239"/>
    </location>
</feature>
<feature type="region of interest" description="Disordered" evidence="2">
    <location>
        <begin position="384"/>
        <end position="449"/>
    </location>
</feature>
<reference evidence="3" key="1">
    <citation type="submission" date="2013-12" db="EMBL/GenBank/DDBJ databases">
        <title>The Genome Sequence of Aphanomyces invadans NJM9701.</title>
        <authorList>
            <consortium name="The Broad Institute Genomics Platform"/>
            <person name="Russ C."/>
            <person name="Tyler B."/>
            <person name="van West P."/>
            <person name="Dieguez-Uribeondo J."/>
            <person name="Young S.K."/>
            <person name="Zeng Q."/>
            <person name="Gargeya S."/>
            <person name="Fitzgerald M."/>
            <person name="Abouelleil A."/>
            <person name="Alvarado L."/>
            <person name="Chapman S.B."/>
            <person name="Gainer-Dewar J."/>
            <person name="Goldberg J."/>
            <person name="Griggs A."/>
            <person name="Gujja S."/>
            <person name="Hansen M."/>
            <person name="Howarth C."/>
            <person name="Imamovic A."/>
            <person name="Ireland A."/>
            <person name="Larimer J."/>
            <person name="McCowan C."/>
            <person name="Murphy C."/>
            <person name="Pearson M."/>
            <person name="Poon T.W."/>
            <person name="Priest M."/>
            <person name="Roberts A."/>
            <person name="Saif S."/>
            <person name="Shea T."/>
            <person name="Sykes S."/>
            <person name="Wortman J."/>
            <person name="Nusbaum C."/>
            <person name="Birren B."/>
        </authorList>
    </citation>
    <scope>NUCLEOTIDE SEQUENCE [LARGE SCALE GENOMIC DNA]</scope>
    <source>
        <strain evidence="3">NJM9701</strain>
    </source>
</reference>
<feature type="compositionally biased region" description="Basic and acidic residues" evidence="2">
    <location>
        <begin position="440"/>
        <end position="449"/>
    </location>
</feature>
<protein>
    <submittedName>
        <fullName evidence="3">Uncharacterized protein</fullName>
    </submittedName>
</protein>
<dbReference type="AlphaFoldDB" id="A0A024TUP7"/>